<dbReference type="GO" id="GO:0048235">
    <property type="term" value="P:pollen sperm cell differentiation"/>
    <property type="evidence" value="ECO:0007669"/>
    <property type="project" value="TreeGrafter"/>
</dbReference>
<feature type="transmembrane region" description="Helical" evidence="4">
    <location>
        <begin position="1065"/>
        <end position="1096"/>
    </location>
</feature>
<dbReference type="FunFam" id="2.60.40.10:FF:002225">
    <property type="entry name" value="Gamete expressed 2"/>
    <property type="match status" value="1"/>
</dbReference>
<dbReference type="PANTHER" id="PTHR38537:SF8">
    <property type="entry name" value="FILAMIN-A"/>
    <property type="match status" value="1"/>
</dbReference>
<dbReference type="GO" id="GO:0030036">
    <property type="term" value="P:actin cytoskeleton organization"/>
    <property type="evidence" value="ECO:0007669"/>
    <property type="project" value="InterPro"/>
</dbReference>
<comment type="caution">
    <text evidence="6">The sequence shown here is derived from an EMBL/GenBank/DDBJ whole genome shotgun (WGS) entry which is preliminary data.</text>
</comment>
<reference evidence="6" key="1">
    <citation type="submission" date="2020-12" db="EMBL/GenBank/DDBJ databases">
        <title>WGS assembly of Carya illinoinensis cv. Pawnee.</title>
        <authorList>
            <person name="Platts A."/>
            <person name="Shu S."/>
            <person name="Wright S."/>
            <person name="Barry K."/>
            <person name="Edger P."/>
            <person name="Pires J.C."/>
            <person name="Schmutz J."/>
        </authorList>
    </citation>
    <scope>NUCLEOTIDE SEQUENCE</scope>
    <source>
        <tissue evidence="6">Leaf</tissue>
    </source>
</reference>
<sequence length="1190" mass="132467">MNPTASRVPTAANRFKISSCHDYSKYSAHNCQKIWRSPFTLNFLGLPSPRLTVTMAVLMHLHIVIFLVLAFSLFTATGSDPASSEEESLPKFAFGWLDDKDTFRAGDIANIKIKVLEHADRLDRNALKPILTVNGKMGNSSYVSGVLYDFAGDPSDWRISFTVITVGLFNVFIEEHNFQVFDSSMHFQVEPGQMYPSACVASWMNLMNEFEAGMRATILIILKDAFGNNISSTGEDPSLYKFTVSSLYVNGSVASVPNISFMGSNELGYIIIEFIVVQAGDLSLRVEGDNETLRGSPLPFKVNPGPLEVSNCMATWNFEPNGWQLFSKMEIFICQKDQYGNLVPGLYEFDAEVVEKETNLSIPVADLHFEEVMAGIQLFSFSNLEPGNFLLTIYDIKHNKSISNMPYAYTVFVGYCDGLKSVVNGSGLNNSIAGEVAEFTVYLKDLYQYPSAVEVERLQVQIVRESDSYYVSPTISPLHVINGSEPTRRLRYGATSPIEIAPSPSFELSNSSVDSTKVQASSFNVVYSPDKSGIYEIHVFCGNVLLNGGHSFTKEVIAGEVNTSLSGVLRFSPKVPRLIKNEIIVQLLDSFQNPVFSQQSRLKLEIVSHNNSEFSSWMFVDNNDGSYTVHYLSKDVGTYEMCASFNGISFSPCPFGVNVYSSEYFPSAYSDTISVWEDESIAFDALANDYFAGDNASIAEYTKPDHGSLLQYGRHLRYTPYKDYYGNDSFSYTMSDINGNLASASVNISVLSIPPQFVSSPSLVQVTEDVLSPRFGGFFGFEIRYSDQMENISIILTAQAGTVFLSPMLMQFWEPMWSGLSVNRGGEEAKDLILEGRVEVINFALQSIQYLGNQNFSGNDTIRISTRNKNGKNDLDVPIIVEPINDPPFIHAPEFIILKGNEDESLIFDRERDKFEFYIGDPDLPTFPGGDINFLVIFSVEVNDGFLVANLPAELIDTTELKLKHSYMWQPLQTYVAISKHFAVKASGIRFRGSVNDCNSIMQQLFYHARGGEHGAVLTITLNDMGNHGCYPDSDCAEMVSLPLYTKAAVNLIRKRPMSSFVAHALGSAIVIEFLVVFSFGVLLLFFICKCAILLVNERRNRHMKTSEPCIVQSSYDRTPSTNLSQDATHFTGCFSSSFLPGSQLSNFRKRSHRLSGKGESSRQAFRSCDQSQRTSLPSFKPLAVEKEQS</sequence>
<feature type="compositionally biased region" description="Polar residues" evidence="3">
    <location>
        <begin position="1162"/>
        <end position="1178"/>
    </location>
</feature>
<evidence type="ECO:0000313" key="7">
    <source>
        <dbReference type="Proteomes" id="UP000811609"/>
    </source>
</evidence>
<dbReference type="EMBL" id="CM031810">
    <property type="protein sequence ID" value="KAG6664255.1"/>
    <property type="molecule type" value="Genomic_DNA"/>
</dbReference>
<keyword evidence="1" id="KW-0677">Repeat</keyword>
<feature type="domain" description="GEX2 N-terminal Ig-like" evidence="5">
    <location>
        <begin position="90"/>
        <end position="189"/>
    </location>
</feature>
<keyword evidence="4" id="KW-0812">Transmembrane</keyword>
<feature type="repeat" description="Filamin" evidence="2">
    <location>
        <begin position="413"/>
        <end position="556"/>
    </location>
</feature>
<evidence type="ECO:0000256" key="4">
    <source>
        <dbReference type="SAM" id="Phobius"/>
    </source>
</evidence>
<evidence type="ECO:0000256" key="3">
    <source>
        <dbReference type="SAM" id="MobiDB-lite"/>
    </source>
</evidence>
<accession>A0A8T1RCB4</accession>
<dbReference type="InterPro" id="IPR044801">
    <property type="entry name" value="Filamin"/>
</dbReference>
<feature type="region of interest" description="Disordered" evidence="3">
    <location>
        <begin position="1153"/>
        <end position="1190"/>
    </location>
</feature>
<evidence type="ECO:0000259" key="5">
    <source>
        <dbReference type="Pfam" id="PF23616"/>
    </source>
</evidence>
<proteinExistence type="predicted"/>
<gene>
    <name evidence="6" type="ORF">CIPAW_02G080300</name>
</gene>
<name>A0A8T1RCB4_CARIL</name>
<dbReference type="Pfam" id="PF23616">
    <property type="entry name" value="Ig_GEX2_N"/>
    <property type="match status" value="2"/>
</dbReference>
<organism evidence="6 7">
    <name type="scientific">Carya illinoinensis</name>
    <name type="common">Pecan</name>
    <dbReference type="NCBI Taxonomy" id="32201"/>
    <lineage>
        <taxon>Eukaryota</taxon>
        <taxon>Viridiplantae</taxon>
        <taxon>Streptophyta</taxon>
        <taxon>Embryophyta</taxon>
        <taxon>Tracheophyta</taxon>
        <taxon>Spermatophyta</taxon>
        <taxon>Magnoliopsida</taxon>
        <taxon>eudicotyledons</taxon>
        <taxon>Gunneridae</taxon>
        <taxon>Pentapetalae</taxon>
        <taxon>rosids</taxon>
        <taxon>fabids</taxon>
        <taxon>Fagales</taxon>
        <taxon>Juglandaceae</taxon>
        <taxon>Carya</taxon>
    </lineage>
</organism>
<keyword evidence="4" id="KW-1133">Transmembrane helix</keyword>
<dbReference type="InterPro" id="IPR017868">
    <property type="entry name" value="Filamin/ABP280_repeat-like"/>
</dbReference>
<keyword evidence="7" id="KW-1185">Reference proteome</keyword>
<dbReference type="PROSITE" id="PS50194">
    <property type="entry name" value="FILAMIN_REPEAT"/>
    <property type="match status" value="2"/>
</dbReference>
<evidence type="ECO:0000313" key="6">
    <source>
        <dbReference type="EMBL" id="KAG6664255.1"/>
    </source>
</evidence>
<dbReference type="Proteomes" id="UP000811609">
    <property type="component" value="Chromosome 2"/>
</dbReference>
<evidence type="ECO:0000256" key="2">
    <source>
        <dbReference type="PROSITE-ProRule" id="PRU00087"/>
    </source>
</evidence>
<feature type="transmembrane region" description="Helical" evidence="4">
    <location>
        <begin position="51"/>
        <end position="74"/>
    </location>
</feature>
<dbReference type="PANTHER" id="PTHR38537">
    <property type="entry name" value="JITTERBUG, ISOFORM N"/>
    <property type="match status" value="1"/>
</dbReference>
<protein>
    <recommendedName>
        <fullName evidence="5">GEX2 N-terminal Ig-like domain-containing protein</fullName>
    </recommendedName>
</protein>
<dbReference type="GO" id="GO:0051015">
    <property type="term" value="F:actin filament binding"/>
    <property type="evidence" value="ECO:0007669"/>
    <property type="project" value="InterPro"/>
</dbReference>
<dbReference type="Pfam" id="PF17963">
    <property type="entry name" value="Big_9"/>
    <property type="match status" value="1"/>
</dbReference>
<keyword evidence="4" id="KW-0472">Membrane</keyword>
<dbReference type="Pfam" id="PF00630">
    <property type="entry name" value="Filamin"/>
    <property type="match status" value="1"/>
</dbReference>
<feature type="domain" description="GEX2 N-terminal Ig-like" evidence="5">
    <location>
        <begin position="197"/>
        <end position="302"/>
    </location>
</feature>
<dbReference type="AlphaFoldDB" id="A0A8T1RCB4"/>
<feature type="repeat" description="Filamin" evidence="2">
    <location>
        <begin position="621"/>
        <end position="659"/>
    </location>
</feature>
<evidence type="ECO:0000256" key="1">
    <source>
        <dbReference type="ARBA" id="ARBA00022737"/>
    </source>
</evidence>
<dbReference type="InterPro" id="IPR056434">
    <property type="entry name" value="Ig_GEX2_N"/>
</dbReference>